<dbReference type="Gene3D" id="3.90.176.10">
    <property type="entry name" value="Toxin ADP-ribosyltransferase, Chain A, domain 1"/>
    <property type="match status" value="1"/>
</dbReference>
<evidence type="ECO:0000313" key="1">
    <source>
        <dbReference type="EMBL" id="OQX01884.1"/>
    </source>
</evidence>
<dbReference type="EMBL" id="MTEJ01000535">
    <property type="protein sequence ID" value="OQX01884.1"/>
    <property type="molecule type" value="Genomic_DNA"/>
</dbReference>
<reference evidence="1 2" key="1">
    <citation type="submission" date="2017-01" db="EMBL/GenBank/DDBJ databases">
        <title>Novel large sulfur bacteria in the metagenomes of groundwater-fed chemosynthetic microbial mats in the Lake Huron basin.</title>
        <authorList>
            <person name="Sharrar A.M."/>
            <person name="Flood B.E."/>
            <person name="Bailey J.V."/>
            <person name="Jones D.S."/>
            <person name="Biddanda B."/>
            <person name="Ruberg S.A."/>
            <person name="Marcus D.N."/>
            <person name="Dick G.J."/>
        </authorList>
    </citation>
    <scope>NUCLEOTIDE SEQUENCE [LARGE SCALE GENOMIC DNA]</scope>
    <source>
        <strain evidence="1">A8</strain>
    </source>
</reference>
<protein>
    <submittedName>
        <fullName evidence="1">Uncharacterized protein</fullName>
    </submittedName>
</protein>
<gene>
    <name evidence="1" type="ORF">BWK73_44575</name>
</gene>
<dbReference type="SUPFAM" id="SSF56399">
    <property type="entry name" value="ADP-ribosylation"/>
    <property type="match status" value="1"/>
</dbReference>
<organism evidence="1 2">
    <name type="scientific">Thiothrix lacustris</name>
    <dbReference type="NCBI Taxonomy" id="525917"/>
    <lineage>
        <taxon>Bacteria</taxon>
        <taxon>Pseudomonadati</taxon>
        <taxon>Pseudomonadota</taxon>
        <taxon>Gammaproteobacteria</taxon>
        <taxon>Thiotrichales</taxon>
        <taxon>Thiotrichaceae</taxon>
        <taxon>Thiothrix</taxon>
    </lineage>
</organism>
<evidence type="ECO:0000313" key="2">
    <source>
        <dbReference type="Proteomes" id="UP000192491"/>
    </source>
</evidence>
<proteinExistence type="predicted"/>
<dbReference type="Proteomes" id="UP000192491">
    <property type="component" value="Unassembled WGS sequence"/>
</dbReference>
<sequence length="178" mass="20226">MDKEMLAQLLIQEYGQPQAFFRDTNLTSQIAVKYQQNMFLREPTFCDATYKLGGLLGTHRFQIISTHGRCIDKISAHPEWGLCIWKPNTLFKIIDVTESIANTQITLLDVPPILLPFFSSSRSATIEEMFAQQARECFTEALALTILPELDSSEWRERVMHPIGLDNNGDIYAIIGNS</sequence>
<comment type="caution">
    <text evidence="1">The sequence shown here is derived from an EMBL/GenBank/DDBJ whole genome shotgun (WGS) entry which is preliminary data.</text>
</comment>
<dbReference type="AlphaFoldDB" id="A0A1Y1QBC9"/>
<name>A0A1Y1QBC9_9GAMM</name>
<accession>A0A1Y1QBC9</accession>